<dbReference type="Gramene" id="PNT62417">
    <property type="protein sequence ID" value="PNT62417"/>
    <property type="gene ID" value="BRADI_4g02952v3"/>
</dbReference>
<keyword evidence="4" id="KW-1185">Reference proteome</keyword>
<gene>
    <name evidence="2" type="ORF">BRADI_4g02952v3</name>
</gene>
<feature type="region of interest" description="Disordered" evidence="1">
    <location>
        <begin position="19"/>
        <end position="38"/>
    </location>
</feature>
<evidence type="ECO:0000313" key="4">
    <source>
        <dbReference type="Proteomes" id="UP000008810"/>
    </source>
</evidence>
<evidence type="ECO:0000256" key="1">
    <source>
        <dbReference type="SAM" id="MobiDB-lite"/>
    </source>
</evidence>
<dbReference type="EMBL" id="CM000883">
    <property type="protein sequence ID" value="PNT62417.1"/>
    <property type="molecule type" value="Genomic_DNA"/>
</dbReference>
<dbReference type="AlphaFoldDB" id="A0A2K2CK61"/>
<dbReference type="InParanoid" id="A0A2K2CK61"/>
<evidence type="ECO:0000313" key="3">
    <source>
        <dbReference type="EnsemblPlants" id="PNT62417"/>
    </source>
</evidence>
<evidence type="ECO:0000313" key="2">
    <source>
        <dbReference type="EMBL" id="PNT62417.1"/>
    </source>
</evidence>
<accession>A0A2K2CK61</accession>
<sequence>MTEQKLLVQKAKPGLVARQQLNPQSLYARREGKGSMRD</sequence>
<reference evidence="2 3" key="1">
    <citation type="journal article" date="2010" name="Nature">
        <title>Genome sequencing and analysis of the model grass Brachypodium distachyon.</title>
        <authorList>
            <consortium name="International Brachypodium Initiative"/>
        </authorList>
    </citation>
    <scope>NUCLEOTIDE SEQUENCE [LARGE SCALE GENOMIC DNA]</scope>
    <source>
        <strain evidence="2 3">Bd21</strain>
    </source>
</reference>
<reference evidence="3" key="3">
    <citation type="submission" date="2018-08" db="UniProtKB">
        <authorList>
            <consortium name="EnsemblPlants"/>
        </authorList>
    </citation>
    <scope>IDENTIFICATION</scope>
    <source>
        <strain evidence="3">cv. Bd21</strain>
    </source>
</reference>
<name>A0A2K2CK61_BRADI</name>
<proteinExistence type="predicted"/>
<dbReference type="Proteomes" id="UP000008810">
    <property type="component" value="Chromosome 4"/>
</dbReference>
<protein>
    <submittedName>
        <fullName evidence="2 3">Uncharacterized protein</fullName>
    </submittedName>
</protein>
<feature type="compositionally biased region" description="Basic and acidic residues" evidence="1">
    <location>
        <begin position="28"/>
        <end position="38"/>
    </location>
</feature>
<dbReference type="EnsemblPlants" id="PNT62417">
    <property type="protein sequence ID" value="PNT62417"/>
    <property type="gene ID" value="BRADI_4g02952v3"/>
</dbReference>
<organism evidence="2">
    <name type="scientific">Brachypodium distachyon</name>
    <name type="common">Purple false brome</name>
    <name type="synonym">Trachynia distachya</name>
    <dbReference type="NCBI Taxonomy" id="15368"/>
    <lineage>
        <taxon>Eukaryota</taxon>
        <taxon>Viridiplantae</taxon>
        <taxon>Streptophyta</taxon>
        <taxon>Embryophyta</taxon>
        <taxon>Tracheophyta</taxon>
        <taxon>Spermatophyta</taxon>
        <taxon>Magnoliopsida</taxon>
        <taxon>Liliopsida</taxon>
        <taxon>Poales</taxon>
        <taxon>Poaceae</taxon>
        <taxon>BOP clade</taxon>
        <taxon>Pooideae</taxon>
        <taxon>Stipodae</taxon>
        <taxon>Brachypodieae</taxon>
        <taxon>Brachypodium</taxon>
    </lineage>
</organism>
<reference evidence="2" key="2">
    <citation type="submission" date="2017-06" db="EMBL/GenBank/DDBJ databases">
        <title>WGS assembly of Brachypodium distachyon.</title>
        <authorList>
            <consortium name="The International Brachypodium Initiative"/>
            <person name="Lucas S."/>
            <person name="Harmon-Smith M."/>
            <person name="Lail K."/>
            <person name="Tice H."/>
            <person name="Grimwood J."/>
            <person name="Bruce D."/>
            <person name="Barry K."/>
            <person name="Shu S."/>
            <person name="Lindquist E."/>
            <person name="Wang M."/>
            <person name="Pitluck S."/>
            <person name="Vogel J.P."/>
            <person name="Garvin D.F."/>
            <person name="Mockler T.C."/>
            <person name="Schmutz J."/>
            <person name="Rokhsar D."/>
            <person name="Bevan M.W."/>
        </authorList>
    </citation>
    <scope>NUCLEOTIDE SEQUENCE</scope>
    <source>
        <strain evidence="2">Bd21</strain>
    </source>
</reference>